<feature type="domain" description="Septum formation-related" evidence="3">
    <location>
        <begin position="58"/>
        <end position="158"/>
    </location>
</feature>
<feature type="compositionally biased region" description="Low complexity" evidence="1">
    <location>
        <begin position="28"/>
        <end position="38"/>
    </location>
</feature>
<dbReference type="Proteomes" id="UP000594637">
    <property type="component" value="Chromosome"/>
</dbReference>
<dbReference type="AlphaFoldDB" id="A0A7T0PWZ9"/>
<sequence length="168" mass="18175">MTRIFAVPFALLLAAGLGACGDRVPVTSSDDTTTTATSNEQNREVESETDSVMKLQVGDCFNYDDSESTVSKVDFISCDDPHQFEVYNNSDITAASLPVGDALDEEIYNACYDAFKMYVGISYDESSYAVQSLQPTQASWSRGDRTINCLIASADGSDLVGSARDTKK</sequence>
<name>A0A7T0PWZ9_9ACTO</name>
<evidence type="ECO:0000256" key="1">
    <source>
        <dbReference type="SAM" id="MobiDB-lite"/>
    </source>
</evidence>
<gene>
    <name evidence="4" type="ORF">ID810_11760</name>
</gene>
<dbReference type="RefSeq" id="WP_166858179.1">
    <property type="nucleotide sequence ID" value="NZ_CP063989.1"/>
</dbReference>
<evidence type="ECO:0000313" key="4">
    <source>
        <dbReference type="EMBL" id="QPL05360.1"/>
    </source>
</evidence>
<dbReference type="Pfam" id="PF13845">
    <property type="entry name" value="Septum_form"/>
    <property type="match status" value="1"/>
</dbReference>
<feature type="chain" id="PRO_5038591877" evidence="2">
    <location>
        <begin position="20"/>
        <end position="168"/>
    </location>
</feature>
<accession>A0A7T0PWZ9</accession>
<dbReference type="KEGG" id="arep:ID810_11760"/>
<dbReference type="InterPro" id="IPR026004">
    <property type="entry name" value="Septum_form"/>
</dbReference>
<evidence type="ECO:0000256" key="2">
    <source>
        <dbReference type="SAM" id="SignalP"/>
    </source>
</evidence>
<feature type="region of interest" description="Disordered" evidence="1">
    <location>
        <begin position="28"/>
        <end position="49"/>
    </location>
</feature>
<organism evidence="4 5">
    <name type="scientific">Actinomyces respiraculi</name>
    <dbReference type="NCBI Taxonomy" id="2744574"/>
    <lineage>
        <taxon>Bacteria</taxon>
        <taxon>Bacillati</taxon>
        <taxon>Actinomycetota</taxon>
        <taxon>Actinomycetes</taxon>
        <taxon>Actinomycetales</taxon>
        <taxon>Actinomycetaceae</taxon>
        <taxon>Actinomyces</taxon>
    </lineage>
</organism>
<dbReference type="PROSITE" id="PS51257">
    <property type="entry name" value="PROKAR_LIPOPROTEIN"/>
    <property type="match status" value="1"/>
</dbReference>
<reference evidence="4 5" key="1">
    <citation type="submission" date="2020-11" db="EMBL/GenBank/DDBJ databases">
        <title>Actinomyces sp. ZJ750.</title>
        <authorList>
            <person name="Zhou J."/>
        </authorList>
    </citation>
    <scope>NUCLEOTIDE SEQUENCE [LARGE SCALE GENOMIC DNA]</scope>
    <source>
        <strain evidence="4 5">ZJ750</strain>
    </source>
</reference>
<feature type="signal peptide" evidence="2">
    <location>
        <begin position="1"/>
        <end position="19"/>
    </location>
</feature>
<proteinExistence type="predicted"/>
<dbReference type="EMBL" id="CP063989">
    <property type="protein sequence ID" value="QPL05360.1"/>
    <property type="molecule type" value="Genomic_DNA"/>
</dbReference>
<protein>
    <submittedName>
        <fullName evidence="4">Septum formation family protein</fullName>
    </submittedName>
</protein>
<keyword evidence="5" id="KW-1185">Reference proteome</keyword>
<keyword evidence="2" id="KW-0732">Signal</keyword>
<evidence type="ECO:0000313" key="5">
    <source>
        <dbReference type="Proteomes" id="UP000594637"/>
    </source>
</evidence>
<evidence type="ECO:0000259" key="3">
    <source>
        <dbReference type="Pfam" id="PF13845"/>
    </source>
</evidence>